<sequence length="67" mass="7583">MARQLDSRIITVESTKRKTGAKPTPSSQELAQRYFDLQCLRQRVKIAESGQVMGRERIKSPSLASFT</sequence>
<evidence type="ECO:0000313" key="3">
    <source>
        <dbReference type="Proteomes" id="UP000190675"/>
    </source>
</evidence>
<feature type="region of interest" description="Disordered" evidence="1">
    <location>
        <begin position="1"/>
        <end position="28"/>
    </location>
</feature>
<proteinExistence type="predicted"/>
<evidence type="ECO:0000256" key="1">
    <source>
        <dbReference type="SAM" id="MobiDB-lite"/>
    </source>
</evidence>
<gene>
    <name evidence="2" type="ORF">SAMN05444169_5181</name>
</gene>
<protein>
    <submittedName>
        <fullName evidence="2">Uncharacterized protein</fullName>
    </submittedName>
</protein>
<dbReference type="EMBL" id="LT670818">
    <property type="protein sequence ID" value="SHG99788.1"/>
    <property type="molecule type" value="Genomic_DNA"/>
</dbReference>
<dbReference type="AlphaFoldDB" id="A0A1M5PDJ5"/>
<dbReference type="RefSeq" id="WP_079568378.1">
    <property type="nucleotide sequence ID" value="NZ_LT670818.1"/>
</dbReference>
<reference evidence="2 3" key="1">
    <citation type="submission" date="2016-11" db="EMBL/GenBank/DDBJ databases">
        <authorList>
            <person name="Jaros S."/>
            <person name="Januszkiewicz K."/>
            <person name="Wedrychowicz H."/>
        </authorList>
    </citation>
    <scope>NUCLEOTIDE SEQUENCE [LARGE SCALE GENOMIC DNA]</scope>
    <source>
        <strain evidence="2 3">GAS242</strain>
    </source>
</reference>
<accession>A0A1M5PDJ5</accession>
<name>A0A1M5PDJ5_9BRAD</name>
<evidence type="ECO:0000313" key="2">
    <source>
        <dbReference type="EMBL" id="SHG99788.1"/>
    </source>
</evidence>
<dbReference type="Proteomes" id="UP000190675">
    <property type="component" value="Chromosome I"/>
</dbReference>
<organism evidence="2 3">
    <name type="scientific">Bradyrhizobium erythrophlei</name>
    <dbReference type="NCBI Taxonomy" id="1437360"/>
    <lineage>
        <taxon>Bacteria</taxon>
        <taxon>Pseudomonadati</taxon>
        <taxon>Pseudomonadota</taxon>
        <taxon>Alphaproteobacteria</taxon>
        <taxon>Hyphomicrobiales</taxon>
        <taxon>Nitrobacteraceae</taxon>
        <taxon>Bradyrhizobium</taxon>
    </lineage>
</organism>